<dbReference type="Proteomes" id="UP000783686">
    <property type="component" value="Unassembled WGS sequence"/>
</dbReference>
<evidence type="ECO:0000256" key="1">
    <source>
        <dbReference type="SAM" id="MobiDB-lite"/>
    </source>
</evidence>
<protein>
    <submittedName>
        <fullName evidence="2">Uncharacterized protein</fullName>
    </submittedName>
</protein>
<feature type="compositionally biased region" description="Polar residues" evidence="1">
    <location>
        <begin position="61"/>
        <end position="76"/>
    </location>
</feature>
<comment type="caution">
    <text evidence="2">The sequence shown here is derived from an EMBL/GenBank/DDBJ whole genome shotgun (WGS) entry which is preliminary data.</text>
</comment>
<dbReference type="Proteomes" id="UP000614601">
    <property type="component" value="Unassembled WGS sequence"/>
</dbReference>
<dbReference type="Gene3D" id="1.25.40.710">
    <property type="match status" value="1"/>
</dbReference>
<evidence type="ECO:0000313" key="2">
    <source>
        <dbReference type="EMBL" id="CAD5227592.1"/>
    </source>
</evidence>
<dbReference type="EMBL" id="CAJFDH010000006">
    <property type="protein sequence ID" value="CAD5227592.1"/>
    <property type="molecule type" value="Genomic_DNA"/>
</dbReference>
<organism evidence="2 3">
    <name type="scientific">Bursaphelenchus okinawaensis</name>
    <dbReference type="NCBI Taxonomy" id="465554"/>
    <lineage>
        <taxon>Eukaryota</taxon>
        <taxon>Metazoa</taxon>
        <taxon>Ecdysozoa</taxon>
        <taxon>Nematoda</taxon>
        <taxon>Chromadorea</taxon>
        <taxon>Rhabditida</taxon>
        <taxon>Tylenchina</taxon>
        <taxon>Tylenchomorpha</taxon>
        <taxon>Aphelenchoidea</taxon>
        <taxon>Aphelenchoididae</taxon>
        <taxon>Bursaphelenchus</taxon>
    </lineage>
</organism>
<dbReference type="AlphaFoldDB" id="A0A811LJD5"/>
<proteinExistence type="predicted"/>
<feature type="region of interest" description="Disordered" evidence="1">
    <location>
        <begin position="39"/>
        <end position="110"/>
    </location>
</feature>
<accession>A0A811LJD5</accession>
<dbReference type="EMBL" id="CAJFCW020000006">
    <property type="protein sequence ID" value="CAG9123408.1"/>
    <property type="molecule type" value="Genomic_DNA"/>
</dbReference>
<keyword evidence="3" id="KW-1185">Reference proteome</keyword>
<dbReference type="OrthoDB" id="5874025at2759"/>
<sequence>MTNRKQAITKALQLQTEALLDVHLAATKVKIPPCFRNLQAKVDSESKESTPEPESKEKDLQSTGKESSDTQSTGTTDEAPEDSTKADPPLSEPPQEGQEGVENKVDEQGPTVSLAEINAAYNELMKYADHNDSTVLLITAKHAVAHERYGIALRCVNKIISEGKSTQELQKALFELADTLGFGHVAQQLKNEYIVKYCINDRPF</sequence>
<evidence type="ECO:0000313" key="3">
    <source>
        <dbReference type="Proteomes" id="UP000614601"/>
    </source>
</evidence>
<gene>
    <name evidence="2" type="ORF">BOKJ2_LOCUS12250</name>
</gene>
<dbReference type="InterPro" id="IPR046939">
    <property type="entry name" value="TPPII_C_sf"/>
</dbReference>
<name>A0A811LJD5_9BILA</name>
<feature type="compositionally biased region" description="Basic and acidic residues" evidence="1">
    <location>
        <begin position="42"/>
        <end position="60"/>
    </location>
</feature>
<reference evidence="2" key="1">
    <citation type="submission" date="2020-09" db="EMBL/GenBank/DDBJ databases">
        <authorList>
            <person name="Kikuchi T."/>
        </authorList>
    </citation>
    <scope>NUCLEOTIDE SEQUENCE</scope>
    <source>
        <strain evidence="2">SH1</strain>
    </source>
</reference>